<protein>
    <recommendedName>
        <fullName evidence="5">Internalin</fullName>
    </recommendedName>
</protein>
<feature type="compositionally biased region" description="Low complexity" evidence="1">
    <location>
        <begin position="149"/>
        <end position="161"/>
    </location>
</feature>
<sequence>MQLMMKMTLIKFGLVCLISTVVLSACIKKEQPEQEQSNNDTEVQNNEQAETTLQEQPQPQYTTLEEIQPEPAAEDSANHDDQQILVYNENGQADVKTATTSTPTQPNVESKPASSVPSTPATNNTSSPAPAKTATTNNSEDTASEDDAIAAAIKAAQPALQ</sequence>
<feature type="compositionally biased region" description="Low complexity" evidence="1">
    <location>
        <begin position="124"/>
        <end position="141"/>
    </location>
</feature>
<evidence type="ECO:0008006" key="5">
    <source>
        <dbReference type="Google" id="ProtNLM"/>
    </source>
</evidence>
<accession>A0A240E5M4</accession>
<feature type="signal peptide" evidence="2">
    <location>
        <begin position="1"/>
        <end position="24"/>
    </location>
</feature>
<dbReference type="EMBL" id="OANT01000002">
    <property type="protein sequence ID" value="SNX44047.1"/>
    <property type="molecule type" value="Genomic_DNA"/>
</dbReference>
<evidence type="ECO:0000256" key="2">
    <source>
        <dbReference type="SAM" id="SignalP"/>
    </source>
</evidence>
<evidence type="ECO:0000256" key="1">
    <source>
        <dbReference type="SAM" id="MobiDB-lite"/>
    </source>
</evidence>
<feature type="compositionally biased region" description="Polar residues" evidence="1">
    <location>
        <begin position="34"/>
        <end position="65"/>
    </location>
</feature>
<keyword evidence="4" id="KW-1185">Reference proteome</keyword>
<name>A0A240E5M4_9GAMM</name>
<feature type="compositionally biased region" description="Polar residues" evidence="1">
    <location>
        <begin position="97"/>
        <end position="123"/>
    </location>
</feature>
<gene>
    <name evidence="3" type="ORF">SAMN05421731_102205</name>
</gene>
<keyword evidence="2" id="KW-0732">Signal</keyword>
<feature type="region of interest" description="Disordered" evidence="1">
    <location>
        <begin position="30"/>
        <end position="161"/>
    </location>
</feature>
<evidence type="ECO:0000313" key="3">
    <source>
        <dbReference type="EMBL" id="SNX44047.1"/>
    </source>
</evidence>
<reference evidence="4" key="1">
    <citation type="submission" date="2016-09" db="EMBL/GenBank/DDBJ databases">
        <authorList>
            <person name="Varghese N."/>
            <person name="Submissions S."/>
        </authorList>
    </citation>
    <scope>NUCLEOTIDE SEQUENCE [LARGE SCALE GENOMIC DNA]</scope>
    <source>
        <strain evidence="4">ANC 4466</strain>
    </source>
</reference>
<evidence type="ECO:0000313" key="4">
    <source>
        <dbReference type="Proteomes" id="UP000219042"/>
    </source>
</evidence>
<dbReference type="Proteomes" id="UP000219042">
    <property type="component" value="Unassembled WGS sequence"/>
</dbReference>
<proteinExistence type="predicted"/>
<dbReference type="PROSITE" id="PS51257">
    <property type="entry name" value="PROKAR_LIPOPROTEIN"/>
    <property type="match status" value="1"/>
</dbReference>
<feature type="chain" id="PRO_5012489689" description="Internalin" evidence="2">
    <location>
        <begin position="25"/>
        <end position="161"/>
    </location>
</feature>
<organism evidence="3 4">
    <name type="scientific">Acinetobacter puyangensis</name>
    <dbReference type="NCBI Taxonomy" id="1096779"/>
    <lineage>
        <taxon>Bacteria</taxon>
        <taxon>Pseudomonadati</taxon>
        <taxon>Pseudomonadota</taxon>
        <taxon>Gammaproteobacteria</taxon>
        <taxon>Moraxellales</taxon>
        <taxon>Moraxellaceae</taxon>
        <taxon>Acinetobacter</taxon>
    </lineage>
</organism>
<dbReference type="AlphaFoldDB" id="A0A240E5M4"/>